<keyword evidence="2" id="KW-0479">Metal-binding</keyword>
<dbReference type="SMART" id="SM00364">
    <property type="entry name" value="LRR_BAC"/>
    <property type="match status" value="9"/>
</dbReference>
<reference evidence="9" key="1">
    <citation type="submission" date="2022-08" db="EMBL/GenBank/DDBJ databases">
        <title>Novel sulfate-reducing endosymbionts in the free-living metamonad Anaeramoeba.</title>
        <authorList>
            <person name="Jerlstrom-Hultqvist J."/>
            <person name="Cepicka I."/>
            <person name="Gallot-Lavallee L."/>
            <person name="Salas-Leiva D."/>
            <person name="Curtis B.A."/>
            <person name="Zahonova K."/>
            <person name="Pipaliya S."/>
            <person name="Dacks J."/>
            <person name="Roger A.J."/>
        </authorList>
    </citation>
    <scope>NUCLEOTIDE SEQUENCE</scope>
    <source>
        <strain evidence="9">Schooner1</strain>
    </source>
</reference>
<dbReference type="PROSITE" id="PS51746">
    <property type="entry name" value="PPM_2"/>
    <property type="match status" value="1"/>
</dbReference>
<evidence type="ECO:0000256" key="1">
    <source>
        <dbReference type="ARBA" id="ARBA00022614"/>
    </source>
</evidence>
<evidence type="ECO:0000256" key="6">
    <source>
        <dbReference type="RuleBase" id="RU003465"/>
    </source>
</evidence>
<dbReference type="Pfam" id="PF23598">
    <property type="entry name" value="LRR_14"/>
    <property type="match status" value="1"/>
</dbReference>
<dbReference type="PANTHER" id="PTHR48051:SF45">
    <property type="entry name" value="LEUCINE-RICH REPEAT PROTEIN SHOC-2-LIKE"/>
    <property type="match status" value="1"/>
</dbReference>
<keyword evidence="1" id="KW-0433">Leucine-rich repeat</keyword>
<dbReference type="Gene3D" id="3.60.40.10">
    <property type="entry name" value="PPM-type phosphatase domain"/>
    <property type="match status" value="1"/>
</dbReference>
<keyword evidence="3" id="KW-0677">Repeat</keyword>
<dbReference type="CDD" id="cd00143">
    <property type="entry name" value="PP2Cc"/>
    <property type="match status" value="1"/>
</dbReference>
<dbReference type="PANTHER" id="PTHR48051">
    <property type="match status" value="1"/>
</dbReference>
<dbReference type="SUPFAM" id="SSF81606">
    <property type="entry name" value="PP2C-like"/>
    <property type="match status" value="1"/>
</dbReference>
<dbReference type="SUPFAM" id="SSF52058">
    <property type="entry name" value="L domain-like"/>
    <property type="match status" value="2"/>
</dbReference>
<evidence type="ECO:0000256" key="2">
    <source>
        <dbReference type="ARBA" id="ARBA00022723"/>
    </source>
</evidence>
<gene>
    <name evidence="9" type="ORF">M0813_05876</name>
</gene>
<accession>A0ABQ8XGK3</accession>
<dbReference type="InterPro" id="IPR000222">
    <property type="entry name" value="PP2C_BS"/>
</dbReference>
<name>A0ABQ8XGK3_9EUKA</name>
<dbReference type="Gene3D" id="3.80.10.10">
    <property type="entry name" value="Ribonuclease Inhibitor"/>
    <property type="match status" value="6"/>
</dbReference>
<keyword evidence="4 6" id="KW-0378">Hydrolase</keyword>
<feature type="compositionally biased region" description="Basic residues" evidence="7">
    <location>
        <begin position="304"/>
        <end position="339"/>
    </location>
</feature>
<feature type="region of interest" description="Disordered" evidence="7">
    <location>
        <begin position="366"/>
        <end position="390"/>
    </location>
</feature>
<comment type="similarity">
    <text evidence="6">Belongs to the PP2C family.</text>
</comment>
<dbReference type="InterPro" id="IPR003591">
    <property type="entry name" value="Leu-rich_rpt_typical-subtyp"/>
</dbReference>
<dbReference type="SMART" id="SM00369">
    <property type="entry name" value="LRR_TYP"/>
    <property type="match status" value="16"/>
</dbReference>
<dbReference type="InterPro" id="IPR001932">
    <property type="entry name" value="PPM-type_phosphatase-like_dom"/>
</dbReference>
<evidence type="ECO:0000256" key="3">
    <source>
        <dbReference type="ARBA" id="ARBA00022737"/>
    </source>
</evidence>
<dbReference type="InterPro" id="IPR050216">
    <property type="entry name" value="LRR_domain-containing"/>
</dbReference>
<feature type="region of interest" description="Disordered" evidence="7">
    <location>
        <begin position="304"/>
        <end position="348"/>
    </location>
</feature>
<keyword evidence="5 6" id="KW-0904">Protein phosphatase</keyword>
<dbReference type="Pfam" id="PF00560">
    <property type="entry name" value="LRR_1"/>
    <property type="match status" value="1"/>
</dbReference>
<sequence>MGNHPIDTKTDYISLLGKNQSNLPKRVLYCSNLKRLIIKHNRIQNLPTQLKKLGNLIFLDYSQNYLTSTPTNLWELTSLKTLYLNINYLKTLDQRLSSLTNLESLYLRKNNINTLPEAFSAFQFLKHLDLGNNILKKLPSFICSLENLTTLVLDQNRLRELPNDFNKLNNLNRLILSQNDFVEFPNEPFQNLSKLKTLDMDGCQLVEIGEGISNLIDLVTLSLCSNRISVVSEKISNLNKLESLDLTDNLLTELPNGIENLHCLKVFKISKNKFSQFPTAIFKLTNLTEILAWKSGLKTLTHNKKNINCKKKKNDKKGNKKEKNRKRNKKEKNRKRNQKEKKGEIQEEKNAIRNVKEIDLEETKLGENREETKFEEKKDETKEETKEEEQIITIEKEKEKEKEKQIGTIEKEKQTQCNFPLKEVKFFELGNNKLKELPNELFEKLQNLKKLNVQDNLITHLPDSIYEIPYLWAINVVNNPIKEISTKVQQLQNTIEINFQSTALKTIPIELYMCKNLTKLNLCNNKLQTLPKGISKLTKLTKLNLSLNKFETFPLEILKMEELNNLGLSGNKLTAIPDAITKRLYNLNELDVSNNEIYFFPKYILQYGMIKKMYFSNNNISEIPQEFFTNISEKNFSLLKIDLSHNKLTTFDSNWKNITLRELDISHNHIEKITDQAFGEKSKDLETFKVSHNNAFLDLPILSELPYLKVLHLEGNELSENLISLLNSNPNSIISNNSKSKNSNNNNNNKNNNNNNNKKKGNKMKKLFNNYTKFQLLKDLILDPKIPLNYKMGRHLYSDEKFCPRFKIGYSEMQGLRMDQEDSIAIHPKIGKNIHYFAVFDGHGGSEAANYAADKLGELLFQKMIEKSSSERKLEIESFSKTKVITIFHQVFKEFNATLKRLYKDFAGSTAVIVLIIKDKLYSINLGDSRAIAIDRKGKGIPITYDHKPTNRDEYLRIKRLRGIVTNNGRINGGLAVSRAFGDRDFQPWVSVEPTIECYDISKSDMKYLVLACDGVWDVLSNQQVADIVMKNRNKNISKIALHIRNNAYALESADNISVLVVDLLPNENNNEINIEEESNTSIEKKRKQAHQLLNYFSQYSFQLENRMESGNENVNSINVENLSLNKKKITIENKNEINLENKD</sequence>
<proteinExistence type="inferred from homology"/>
<dbReference type="SMART" id="SM00365">
    <property type="entry name" value="LRR_SD22"/>
    <property type="match status" value="9"/>
</dbReference>
<dbReference type="Pfam" id="PF00481">
    <property type="entry name" value="PP2C"/>
    <property type="match status" value="1"/>
</dbReference>
<evidence type="ECO:0000256" key="7">
    <source>
        <dbReference type="SAM" id="MobiDB-lite"/>
    </source>
</evidence>
<evidence type="ECO:0000259" key="8">
    <source>
        <dbReference type="PROSITE" id="PS51746"/>
    </source>
</evidence>
<dbReference type="InterPro" id="IPR055414">
    <property type="entry name" value="LRR_R13L4/SHOC2-like"/>
</dbReference>
<dbReference type="PROSITE" id="PS51450">
    <property type="entry name" value="LRR"/>
    <property type="match status" value="6"/>
</dbReference>
<feature type="region of interest" description="Disordered" evidence="7">
    <location>
        <begin position="734"/>
        <end position="762"/>
    </location>
</feature>
<evidence type="ECO:0000313" key="9">
    <source>
        <dbReference type="EMBL" id="KAJ6231450.1"/>
    </source>
</evidence>
<protein>
    <submittedName>
        <fullName evidence="9">Leucine-rich repeat protein soc-2 homolog-like protein</fullName>
    </submittedName>
</protein>
<organism evidence="9 10">
    <name type="scientific">Anaeramoeba flamelloides</name>
    <dbReference type="NCBI Taxonomy" id="1746091"/>
    <lineage>
        <taxon>Eukaryota</taxon>
        <taxon>Metamonada</taxon>
        <taxon>Anaeramoebidae</taxon>
        <taxon>Anaeramoeba</taxon>
    </lineage>
</organism>
<dbReference type="InterPro" id="IPR032675">
    <property type="entry name" value="LRR_dom_sf"/>
</dbReference>
<dbReference type="Proteomes" id="UP001150062">
    <property type="component" value="Unassembled WGS sequence"/>
</dbReference>
<dbReference type="InterPro" id="IPR036457">
    <property type="entry name" value="PPM-type-like_dom_sf"/>
</dbReference>
<dbReference type="SMART" id="SM00332">
    <property type="entry name" value="PP2Cc"/>
    <property type="match status" value="1"/>
</dbReference>
<dbReference type="Pfam" id="PF13855">
    <property type="entry name" value="LRR_8"/>
    <property type="match status" value="2"/>
</dbReference>
<dbReference type="PROSITE" id="PS01032">
    <property type="entry name" value="PPM_1"/>
    <property type="match status" value="1"/>
</dbReference>
<dbReference type="InterPro" id="IPR001611">
    <property type="entry name" value="Leu-rich_rpt"/>
</dbReference>
<dbReference type="EMBL" id="JAOAOG010000300">
    <property type="protein sequence ID" value="KAJ6231450.1"/>
    <property type="molecule type" value="Genomic_DNA"/>
</dbReference>
<evidence type="ECO:0000256" key="4">
    <source>
        <dbReference type="ARBA" id="ARBA00022801"/>
    </source>
</evidence>
<keyword evidence="10" id="KW-1185">Reference proteome</keyword>
<feature type="compositionally biased region" description="Low complexity" evidence="7">
    <location>
        <begin position="734"/>
        <end position="756"/>
    </location>
</feature>
<evidence type="ECO:0000256" key="5">
    <source>
        <dbReference type="ARBA" id="ARBA00022912"/>
    </source>
</evidence>
<feature type="domain" description="PPM-type phosphatase" evidence="8">
    <location>
        <begin position="807"/>
        <end position="1064"/>
    </location>
</feature>
<evidence type="ECO:0000313" key="10">
    <source>
        <dbReference type="Proteomes" id="UP001150062"/>
    </source>
</evidence>
<comment type="caution">
    <text evidence="9">The sequence shown here is derived from an EMBL/GenBank/DDBJ whole genome shotgun (WGS) entry which is preliminary data.</text>
</comment>